<evidence type="ECO:0000313" key="1">
    <source>
        <dbReference type="EMBL" id="MBB4889755.1"/>
    </source>
</evidence>
<dbReference type="EMBL" id="JACHJG010000015">
    <property type="protein sequence ID" value="MBB4889755.1"/>
    <property type="molecule type" value="Genomic_DNA"/>
</dbReference>
<protein>
    <submittedName>
        <fullName evidence="1">Uncharacterized protein</fullName>
    </submittedName>
</protein>
<gene>
    <name evidence="1" type="ORF">FHS38_005831</name>
</gene>
<sequence length="98" mass="10278">MKTYVGGQRAASADEFIELALGTPLELWLGEPDESAEERAARLDAARDILADDPALVDSVTQLAVEVLGAHAPALLNVTVLDRPRTGRGRASGRAVAA</sequence>
<comment type="caution">
    <text evidence="1">The sequence shown here is derived from an EMBL/GenBank/DDBJ whole genome shotgun (WGS) entry which is preliminary data.</text>
</comment>
<accession>A0A7W7LGE1</accession>
<dbReference type="Proteomes" id="UP000556436">
    <property type="component" value="Unassembled WGS sequence"/>
</dbReference>
<reference evidence="1 2" key="1">
    <citation type="submission" date="2020-08" db="EMBL/GenBank/DDBJ databases">
        <title>Genomic Encyclopedia of Type Strains, Phase III (KMG-III): the genomes of soil and plant-associated and newly described type strains.</title>
        <authorList>
            <person name="Whitman W."/>
        </authorList>
    </citation>
    <scope>NUCLEOTIDE SEQUENCE [LARGE SCALE GENOMIC DNA]</scope>
    <source>
        <strain evidence="1 2">CECT 3265</strain>
    </source>
</reference>
<keyword evidence="2" id="KW-1185">Reference proteome</keyword>
<evidence type="ECO:0000313" key="2">
    <source>
        <dbReference type="Proteomes" id="UP000556436"/>
    </source>
</evidence>
<organism evidence="1 2">
    <name type="scientific">Streptomyces netropsis</name>
    <name type="common">Streptoverticillium netropsis</name>
    <dbReference type="NCBI Taxonomy" id="55404"/>
    <lineage>
        <taxon>Bacteria</taxon>
        <taxon>Bacillati</taxon>
        <taxon>Actinomycetota</taxon>
        <taxon>Actinomycetes</taxon>
        <taxon>Kitasatosporales</taxon>
        <taxon>Streptomycetaceae</taxon>
        <taxon>Streptomyces</taxon>
    </lineage>
</organism>
<proteinExistence type="predicted"/>
<name>A0A7W7LGE1_STRNE</name>
<dbReference type="AlphaFoldDB" id="A0A7W7LGE1"/>
<dbReference type="RefSeq" id="WP_184738461.1">
    <property type="nucleotide sequence ID" value="NZ_BMRW01000013.1"/>
</dbReference>